<feature type="compositionally biased region" description="Low complexity" evidence="1">
    <location>
        <begin position="119"/>
        <end position="130"/>
    </location>
</feature>
<evidence type="ECO:0000256" key="1">
    <source>
        <dbReference type="SAM" id="MobiDB-lite"/>
    </source>
</evidence>
<protein>
    <submittedName>
        <fullName evidence="3">Uncharacterized protein</fullName>
    </submittedName>
</protein>
<reference evidence="3" key="1">
    <citation type="journal article" date="2021" name="Nat. Commun.">
        <title>Genetic determinants of endophytism in the Arabidopsis root mycobiome.</title>
        <authorList>
            <person name="Mesny F."/>
            <person name="Miyauchi S."/>
            <person name="Thiergart T."/>
            <person name="Pickel B."/>
            <person name="Atanasova L."/>
            <person name="Karlsson M."/>
            <person name="Huettel B."/>
            <person name="Barry K.W."/>
            <person name="Haridas S."/>
            <person name="Chen C."/>
            <person name="Bauer D."/>
            <person name="Andreopoulos W."/>
            <person name="Pangilinan J."/>
            <person name="LaButti K."/>
            <person name="Riley R."/>
            <person name="Lipzen A."/>
            <person name="Clum A."/>
            <person name="Drula E."/>
            <person name="Henrissat B."/>
            <person name="Kohler A."/>
            <person name="Grigoriev I.V."/>
            <person name="Martin F.M."/>
            <person name="Hacquard S."/>
        </authorList>
    </citation>
    <scope>NUCLEOTIDE SEQUENCE</scope>
    <source>
        <strain evidence="3">FSSC 5 MPI-SDFR-AT-0091</strain>
    </source>
</reference>
<dbReference type="EMBL" id="JAGTJS010000006">
    <property type="protein sequence ID" value="KAH7265950.1"/>
    <property type="molecule type" value="Genomic_DNA"/>
</dbReference>
<evidence type="ECO:0000313" key="3">
    <source>
        <dbReference type="EMBL" id="KAH7265950.1"/>
    </source>
</evidence>
<sequence>MSSRSLWAAMHAWTVLPAEVPLSKAVIVEISIPEKGIIRKPSPRVPSFLVFLLASMEGLGCEAQDSNTHFIDDRLREQVEDNSLSHVRERTGLMMESYHQSTQIQRLQTLVQHFKHHSSSTMSLKSTKSSDQSTQAYFPARP</sequence>
<feature type="region of interest" description="Disordered" evidence="1">
    <location>
        <begin position="119"/>
        <end position="142"/>
    </location>
</feature>
<dbReference type="AlphaFoldDB" id="A0A9P9KNS0"/>
<keyword evidence="2" id="KW-0732">Signal</keyword>
<dbReference type="Proteomes" id="UP000736672">
    <property type="component" value="Unassembled WGS sequence"/>
</dbReference>
<comment type="caution">
    <text evidence="3">The sequence shown here is derived from an EMBL/GenBank/DDBJ whole genome shotgun (WGS) entry which is preliminary data.</text>
</comment>
<proteinExistence type="predicted"/>
<accession>A0A9P9KNS0</accession>
<feature type="signal peptide" evidence="2">
    <location>
        <begin position="1"/>
        <end position="25"/>
    </location>
</feature>
<feature type="chain" id="PRO_5040107329" evidence="2">
    <location>
        <begin position="26"/>
        <end position="142"/>
    </location>
</feature>
<evidence type="ECO:0000313" key="4">
    <source>
        <dbReference type="Proteomes" id="UP000736672"/>
    </source>
</evidence>
<name>A0A9P9KNS0_FUSSL</name>
<evidence type="ECO:0000256" key="2">
    <source>
        <dbReference type="SAM" id="SignalP"/>
    </source>
</evidence>
<keyword evidence="4" id="KW-1185">Reference proteome</keyword>
<organism evidence="3 4">
    <name type="scientific">Fusarium solani</name>
    <name type="common">Filamentous fungus</name>
    <dbReference type="NCBI Taxonomy" id="169388"/>
    <lineage>
        <taxon>Eukaryota</taxon>
        <taxon>Fungi</taxon>
        <taxon>Dikarya</taxon>
        <taxon>Ascomycota</taxon>
        <taxon>Pezizomycotina</taxon>
        <taxon>Sordariomycetes</taxon>
        <taxon>Hypocreomycetidae</taxon>
        <taxon>Hypocreales</taxon>
        <taxon>Nectriaceae</taxon>
        <taxon>Fusarium</taxon>
        <taxon>Fusarium solani species complex</taxon>
    </lineage>
</organism>
<gene>
    <name evidence="3" type="ORF">B0J15DRAFT_236099</name>
</gene>